<comment type="caution">
    <text evidence="1">The sequence shown here is derived from an EMBL/GenBank/DDBJ whole genome shotgun (WGS) entry which is preliminary data.</text>
</comment>
<dbReference type="AlphaFoldDB" id="A0A7W7SJW2"/>
<evidence type="ECO:0000313" key="2">
    <source>
        <dbReference type="Proteomes" id="UP000573327"/>
    </source>
</evidence>
<gene>
    <name evidence="1" type="ORF">F4556_007351</name>
</gene>
<accession>A0A7W7SJW2</accession>
<keyword evidence="2" id="KW-1185">Reference proteome</keyword>
<sequence length="221" mass="23971">MSFNNFARKVRDPALPLGLRVSILRSCVQLYRPIGFHATLSFLASQAGDFNGDEVALLRALDVLEASRDARTEGLRIYGAMRRQEKVRGRRIPRVREPNPNTSTGQWHRAPQEAALHAVGFLSGKPDLLSPDDLVAVRVGQCVTASLASGGLLEPVQLEILEECVTALRDRRTAGAYQADAVQYFKDRDLLTLALHVRTAAAPHDTAAVVPTGAPGTSPGR</sequence>
<dbReference type="Proteomes" id="UP000573327">
    <property type="component" value="Unassembled WGS sequence"/>
</dbReference>
<organism evidence="1 2">
    <name type="scientific">Kitasatospora gansuensis</name>
    <dbReference type="NCBI Taxonomy" id="258050"/>
    <lineage>
        <taxon>Bacteria</taxon>
        <taxon>Bacillati</taxon>
        <taxon>Actinomycetota</taxon>
        <taxon>Actinomycetes</taxon>
        <taxon>Kitasatosporales</taxon>
        <taxon>Streptomycetaceae</taxon>
        <taxon>Kitasatospora</taxon>
    </lineage>
</organism>
<dbReference type="RefSeq" id="WP_184924044.1">
    <property type="nucleotide sequence ID" value="NZ_JACHJR010000001.1"/>
</dbReference>
<protein>
    <submittedName>
        <fullName evidence="1">Uncharacterized protein</fullName>
    </submittedName>
</protein>
<reference evidence="1 2" key="1">
    <citation type="submission" date="2020-08" db="EMBL/GenBank/DDBJ databases">
        <title>Sequencing the genomes of 1000 actinobacteria strains.</title>
        <authorList>
            <person name="Klenk H.-P."/>
        </authorList>
    </citation>
    <scope>NUCLEOTIDE SEQUENCE [LARGE SCALE GENOMIC DNA]</scope>
    <source>
        <strain evidence="1 2">DSM 44786</strain>
    </source>
</reference>
<evidence type="ECO:0000313" key="1">
    <source>
        <dbReference type="EMBL" id="MBB4951816.1"/>
    </source>
</evidence>
<proteinExistence type="predicted"/>
<dbReference type="EMBL" id="JACHJR010000001">
    <property type="protein sequence ID" value="MBB4951816.1"/>
    <property type="molecule type" value="Genomic_DNA"/>
</dbReference>
<name>A0A7W7SJW2_9ACTN</name>